<dbReference type="PANTHER" id="PTHR43774:SF1">
    <property type="entry name" value="PEPTIDE METHIONINE SULFOXIDE REDUCTASE MSRA 2"/>
    <property type="match status" value="1"/>
</dbReference>
<protein>
    <recommendedName>
        <fullName evidence="6">Peptide methionine sulfoxide reductase MsrA</fullName>
        <shortName evidence="6">Protein-methionine-S-oxide reductase</shortName>
        <ecNumber evidence="6">1.8.4.11</ecNumber>
    </recommendedName>
    <alternativeName>
        <fullName evidence="6">Peptide-methionine (S)-S-oxide reductase</fullName>
        <shortName evidence="6">Peptide Met(O) reductase</shortName>
    </alternativeName>
</protein>
<feature type="domain" description="Peptide methionine sulphoxide reductase MsrA" evidence="7">
    <location>
        <begin position="5"/>
        <end position="156"/>
    </location>
</feature>
<evidence type="ECO:0000256" key="1">
    <source>
        <dbReference type="ARBA" id="ARBA00005591"/>
    </source>
</evidence>
<dbReference type="PANTHER" id="PTHR43774">
    <property type="entry name" value="PEPTIDE METHIONINE SULFOXIDE REDUCTASE"/>
    <property type="match status" value="1"/>
</dbReference>
<reference evidence="8" key="2">
    <citation type="submission" date="2023-07" db="EMBL/GenBank/DDBJ databases">
        <title>Evaluation of the beneficial properties of pineapple isolates.</title>
        <authorList>
            <person name="Adefiranye O."/>
        </authorList>
    </citation>
    <scope>NUCLEOTIDE SEQUENCE</scope>
    <source>
        <strain evidence="8">PAPLE_T1</strain>
    </source>
</reference>
<reference evidence="9 10" key="1">
    <citation type="submission" date="2017-08" db="EMBL/GenBank/DDBJ databases">
        <title>Draft genome sequences of 64 type strains of genus Staph aureus.</title>
        <authorList>
            <person name="Cole K."/>
            <person name="Golubchik T."/>
            <person name="Russell J."/>
            <person name="Foster D."/>
            <person name="Llewelyn M."/>
            <person name="Wilson D."/>
            <person name="Crook D."/>
            <person name="Paul J."/>
        </authorList>
    </citation>
    <scope>NUCLEOTIDE SEQUENCE [LARGE SCALE GENOMIC DNA]</scope>
    <source>
        <strain evidence="9 10">NCTC 12101</strain>
    </source>
</reference>
<feature type="active site" evidence="6">
    <location>
        <position position="12"/>
    </location>
</feature>
<gene>
    <name evidence="6 9" type="primary">msrA</name>
    <name evidence="9" type="ORF">CD158_03230</name>
    <name evidence="8" type="ORF">QYH67_02745</name>
</gene>
<dbReference type="EMBL" id="JAUHQC010000006">
    <property type="protein sequence ID" value="MDN4532507.1"/>
    <property type="molecule type" value="Genomic_DNA"/>
</dbReference>
<comment type="similarity">
    <text evidence="1 6">Belongs to the MsrA Met sulfoxide reductase family.</text>
</comment>
<dbReference type="RefSeq" id="WP_059106839.1">
    <property type="nucleotide sequence ID" value="NZ_AP024589.1"/>
</dbReference>
<evidence type="ECO:0000256" key="3">
    <source>
        <dbReference type="ARBA" id="ARBA00024679"/>
    </source>
</evidence>
<accession>A0AAP8PQ05</accession>
<evidence type="ECO:0000256" key="2">
    <source>
        <dbReference type="ARBA" id="ARBA00023002"/>
    </source>
</evidence>
<evidence type="ECO:0000259" key="7">
    <source>
        <dbReference type="Pfam" id="PF01625"/>
    </source>
</evidence>
<dbReference type="GeneID" id="64982317"/>
<dbReference type="Proteomes" id="UP001171687">
    <property type="component" value="Unassembled WGS sequence"/>
</dbReference>
<dbReference type="Pfam" id="PF01625">
    <property type="entry name" value="PMSR"/>
    <property type="match status" value="1"/>
</dbReference>
<organism evidence="9 10">
    <name type="scientific">Staphylococcus auricularis</name>
    <dbReference type="NCBI Taxonomy" id="29379"/>
    <lineage>
        <taxon>Bacteria</taxon>
        <taxon>Bacillati</taxon>
        <taxon>Bacillota</taxon>
        <taxon>Bacilli</taxon>
        <taxon>Bacillales</taxon>
        <taxon>Staphylococcaceae</taxon>
        <taxon>Staphylococcus</taxon>
    </lineage>
</organism>
<evidence type="ECO:0000256" key="4">
    <source>
        <dbReference type="ARBA" id="ARBA00047806"/>
    </source>
</evidence>
<evidence type="ECO:0000313" key="9">
    <source>
        <dbReference type="EMBL" id="PNZ68499.1"/>
    </source>
</evidence>
<comment type="caution">
    <text evidence="9">The sequence shown here is derived from an EMBL/GenBank/DDBJ whole genome shotgun (WGS) entry which is preliminary data.</text>
</comment>
<dbReference type="InterPro" id="IPR036509">
    <property type="entry name" value="Met_Sox_Rdtase_MsrA_sf"/>
</dbReference>
<dbReference type="EC" id="1.8.4.11" evidence="6"/>
<dbReference type="AlphaFoldDB" id="A0AAP8PQ05"/>
<evidence type="ECO:0000313" key="8">
    <source>
        <dbReference type="EMBL" id="MDN4532507.1"/>
    </source>
</evidence>
<sequence>MNINKAYFAGGCFWCMVKPFDTYDGIEKVTSGYMGGHVDNPTYEQVKQGNTGHYETVEIEYDVALFSYHKLLDIFFSVIDPTDAEGQFQDRGPQYQTAIFYTNENQKQLAEDYIAKLAQTYDRDKAIATKVLPASEFFEAESYHQDFYKTHPERYAEQQRQRQALMEERQNEQ</sequence>
<dbReference type="GO" id="GO:0008113">
    <property type="term" value="F:peptide-methionine (S)-S-oxide reductase activity"/>
    <property type="evidence" value="ECO:0007669"/>
    <property type="project" value="UniProtKB-UniRule"/>
</dbReference>
<comment type="catalytic activity">
    <reaction evidence="5 6">
        <text>[thioredoxin]-disulfide + L-methionine + H2O = L-methionine (S)-S-oxide + [thioredoxin]-dithiol</text>
        <dbReference type="Rhea" id="RHEA:19993"/>
        <dbReference type="Rhea" id="RHEA-COMP:10698"/>
        <dbReference type="Rhea" id="RHEA-COMP:10700"/>
        <dbReference type="ChEBI" id="CHEBI:15377"/>
        <dbReference type="ChEBI" id="CHEBI:29950"/>
        <dbReference type="ChEBI" id="CHEBI:50058"/>
        <dbReference type="ChEBI" id="CHEBI:57844"/>
        <dbReference type="ChEBI" id="CHEBI:58772"/>
        <dbReference type="EC" id="1.8.4.11"/>
    </reaction>
</comment>
<dbReference type="Gene3D" id="3.30.1060.10">
    <property type="entry name" value="Peptide methionine sulphoxide reductase MsrA"/>
    <property type="match status" value="1"/>
</dbReference>
<dbReference type="InterPro" id="IPR002569">
    <property type="entry name" value="Met_Sox_Rdtase_MsrA_dom"/>
</dbReference>
<evidence type="ECO:0000313" key="10">
    <source>
        <dbReference type="Proteomes" id="UP000242470"/>
    </source>
</evidence>
<dbReference type="EMBL" id="PPQW01000014">
    <property type="protein sequence ID" value="PNZ68499.1"/>
    <property type="molecule type" value="Genomic_DNA"/>
</dbReference>
<dbReference type="HAMAP" id="MF_01401">
    <property type="entry name" value="MsrA"/>
    <property type="match status" value="1"/>
</dbReference>
<dbReference type="SUPFAM" id="SSF55068">
    <property type="entry name" value="Peptide methionine sulfoxide reductase"/>
    <property type="match status" value="1"/>
</dbReference>
<proteinExistence type="inferred from homology"/>
<comment type="catalytic activity">
    <reaction evidence="4 6">
        <text>L-methionyl-[protein] + [thioredoxin]-disulfide + H2O = L-methionyl-(S)-S-oxide-[protein] + [thioredoxin]-dithiol</text>
        <dbReference type="Rhea" id="RHEA:14217"/>
        <dbReference type="Rhea" id="RHEA-COMP:10698"/>
        <dbReference type="Rhea" id="RHEA-COMP:10700"/>
        <dbReference type="Rhea" id="RHEA-COMP:12313"/>
        <dbReference type="Rhea" id="RHEA-COMP:12315"/>
        <dbReference type="ChEBI" id="CHEBI:15377"/>
        <dbReference type="ChEBI" id="CHEBI:16044"/>
        <dbReference type="ChEBI" id="CHEBI:29950"/>
        <dbReference type="ChEBI" id="CHEBI:44120"/>
        <dbReference type="ChEBI" id="CHEBI:50058"/>
        <dbReference type="EC" id="1.8.4.11"/>
    </reaction>
</comment>
<keyword evidence="2 6" id="KW-0560">Oxidoreductase</keyword>
<dbReference type="NCBIfam" id="TIGR00401">
    <property type="entry name" value="msrA"/>
    <property type="match status" value="1"/>
</dbReference>
<evidence type="ECO:0000256" key="6">
    <source>
        <dbReference type="HAMAP-Rule" id="MF_01401"/>
    </source>
</evidence>
<dbReference type="Proteomes" id="UP000242470">
    <property type="component" value="Unassembled WGS sequence"/>
</dbReference>
<name>A0AAP8PQ05_9STAP</name>
<comment type="function">
    <text evidence="3 6">Has an important function as a repair enzyme for proteins that have been inactivated by oxidation. Catalyzes the reversible oxidation-reduction of methionine sulfoxide in proteins to methionine.</text>
</comment>
<evidence type="ECO:0000256" key="5">
    <source>
        <dbReference type="ARBA" id="ARBA00048782"/>
    </source>
</evidence>